<dbReference type="EMBL" id="GGEC01064808">
    <property type="protein sequence ID" value="MBX45292.1"/>
    <property type="molecule type" value="Transcribed_RNA"/>
</dbReference>
<organism evidence="1">
    <name type="scientific">Rhizophora mucronata</name>
    <name type="common">Asiatic mangrove</name>
    <dbReference type="NCBI Taxonomy" id="61149"/>
    <lineage>
        <taxon>Eukaryota</taxon>
        <taxon>Viridiplantae</taxon>
        <taxon>Streptophyta</taxon>
        <taxon>Embryophyta</taxon>
        <taxon>Tracheophyta</taxon>
        <taxon>Spermatophyta</taxon>
        <taxon>Magnoliopsida</taxon>
        <taxon>eudicotyledons</taxon>
        <taxon>Gunneridae</taxon>
        <taxon>Pentapetalae</taxon>
        <taxon>rosids</taxon>
        <taxon>fabids</taxon>
        <taxon>Malpighiales</taxon>
        <taxon>Rhizophoraceae</taxon>
        <taxon>Rhizophora</taxon>
    </lineage>
</organism>
<protein>
    <submittedName>
        <fullName evidence="1">Uncharacterized protein</fullName>
    </submittedName>
</protein>
<sequence length="31" mass="3523">MHLENKEQTNSPQNQAIQHLCLCVCVSRAKV</sequence>
<dbReference type="AlphaFoldDB" id="A0A2P2NS05"/>
<accession>A0A2P2NS05</accession>
<name>A0A2P2NS05_RHIMU</name>
<evidence type="ECO:0000313" key="1">
    <source>
        <dbReference type="EMBL" id="MBX45292.1"/>
    </source>
</evidence>
<proteinExistence type="predicted"/>
<reference evidence="1" key="1">
    <citation type="submission" date="2018-02" db="EMBL/GenBank/DDBJ databases">
        <title>Rhizophora mucronata_Transcriptome.</title>
        <authorList>
            <person name="Meera S.P."/>
            <person name="Sreeshan A."/>
            <person name="Augustine A."/>
        </authorList>
    </citation>
    <scope>NUCLEOTIDE SEQUENCE</scope>
    <source>
        <tissue evidence="1">Leaf</tissue>
    </source>
</reference>